<dbReference type="RefSeq" id="WP_246953043.1">
    <property type="nucleotide sequence ID" value="NZ_JALKII010000008.1"/>
</dbReference>
<keyword evidence="3" id="KW-1185">Reference proteome</keyword>
<evidence type="ECO:0000256" key="1">
    <source>
        <dbReference type="SAM" id="SignalP"/>
    </source>
</evidence>
<dbReference type="Proteomes" id="UP001165524">
    <property type="component" value="Unassembled WGS sequence"/>
</dbReference>
<evidence type="ECO:0000313" key="3">
    <source>
        <dbReference type="Proteomes" id="UP001165524"/>
    </source>
</evidence>
<organism evidence="2 3">
    <name type="scientific">Alcanivorax quisquiliarum</name>
    <dbReference type="NCBI Taxonomy" id="2933565"/>
    <lineage>
        <taxon>Bacteria</taxon>
        <taxon>Pseudomonadati</taxon>
        <taxon>Pseudomonadota</taxon>
        <taxon>Gammaproteobacteria</taxon>
        <taxon>Oceanospirillales</taxon>
        <taxon>Alcanivoracaceae</taxon>
        <taxon>Alcanivorax</taxon>
    </lineage>
</organism>
<proteinExistence type="predicted"/>
<evidence type="ECO:0000313" key="2">
    <source>
        <dbReference type="EMBL" id="MCK0538434.1"/>
    </source>
</evidence>
<gene>
    <name evidence="2" type="ORF">MU846_12010</name>
</gene>
<comment type="caution">
    <text evidence="2">The sequence shown here is derived from an EMBL/GenBank/DDBJ whole genome shotgun (WGS) entry which is preliminary data.</text>
</comment>
<dbReference type="EMBL" id="JALKII010000008">
    <property type="protein sequence ID" value="MCK0538434.1"/>
    <property type="molecule type" value="Genomic_DNA"/>
</dbReference>
<protein>
    <recommendedName>
        <fullName evidence="4">Outer membrane protein beta-barrel domain-containing protein</fullName>
    </recommendedName>
</protein>
<accession>A0ABT0E9B8</accession>
<feature type="signal peptide" evidence="1">
    <location>
        <begin position="1"/>
        <end position="19"/>
    </location>
</feature>
<reference evidence="2" key="1">
    <citation type="submission" date="2022-04" db="EMBL/GenBank/DDBJ databases">
        <title>Alcanivorax sp. CY1518 draft genome sequence.</title>
        <authorList>
            <person name="Zhao G."/>
            <person name="An M."/>
        </authorList>
    </citation>
    <scope>NUCLEOTIDE SEQUENCE</scope>
    <source>
        <strain evidence="2">CY1518</strain>
    </source>
</reference>
<evidence type="ECO:0008006" key="4">
    <source>
        <dbReference type="Google" id="ProtNLM"/>
    </source>
</evidence>
<feature type="chain" id="PRO_5046584578" description="Outer membrane protein beta-barrel domain-containing protein" evidence="1">
    <location>
        <begin position="20"/>
        <end position="151"/>
    </location>
</feature>
<name>A0ABT0E9B8_9GAMM</name>
<keyword evidence="1" id="KW-0732">Signal</keyword>
<sequence>MLKRIALCALLLLPALSQAELLLGIGYVNGMVGPNLEWAWQRHTAYVQPGAHLGDYGLEDDELRWVAGMRYRIDQGTTVTSGFFTGLMVGDLGGERQYERLGIGGELGHQWMGNYLRLTISGGMAVLEELRERDLDVEPQFLLGVTLSVRR</sequence>